<proteinExistence type="predicted"/>
<sequence>MERKLELKDWQTPVPPRSPGSLYTHQRMYC</sequence>
<feature type="region of interest" description="Disordered" evidence="1">
    <location>
        <begin position="1"/>
        <end position="30"/>
    </location>
</feature>
<dbReference type="AlphaFoldDB" id="A0A2P2NBI5"/>
<organism evidence="2">
    <name type="scientific">Rhizophora mucronata</name>
    <name type="common">Asiatic mangrove</name>
    <dbReference type="NCBI Taxonomy" id="61149"/>
    <lineage>
        <taxon>Eukaryota</taxon>
        <taxon>Viridiplantae</taxon>
        <taxon>Streptophyta</taxon>
        <taxon>Embryophyta</taxon>
        <taxon>Tracheophyta</taxon>
        <taxon>Spermatophyta</taxon>
        <taxon>Magnoliopsida</taxon>
        <taxon>eudicotyledons</taxon>
        <taxon>Gunneridae</taxon>
        <taxon>Pentapetalae</taxon>
        <taxon>rosids</taxon>
        <taxon>fabids</taxon>
        <taxon>Malpighiales</taxon>
        <taxon>Rhizophoraceae</taxon>
        <taxon>Rhizophora</taxon>
    </lineage>
</organism>
<evidence type="ECO:0000256" key="1">
    <source>
        <dbReference type="SAM" id="MobiDB-lite"/>
    </source>
</evidence>
<accession>A0A2P2NBI5</accession>
<dbReference type="EMBL" id="GGEC01059337">
    <property type="protein sequence ID" value="MBX39821.1"/>
    <property type="molecule type" value="Transcribed_RNA"/>
</dbReference>
<protein>
    <submittedName>
        <fullName evidence="2">Uncharacterized protein</fullName>
    </submittedName>
</protein>
<reference evidence="2" key="1">
    <citation type="submission" date="2018-02" db="EMBL/GenBank/DDBJ databases">
        <title>Rhizophora mucronata_Transcriptome.</title>
        <authorList>
            <person name="Meera S.P."/>
            <person name="Sreeshan A."/>
            <person name="Augustine A."/>
        </authorList>
    </citation>
    <scope>NUCLEOTIDE SEQUENCE</scope>
    <source>
        <tissue evidence="2">Leaf</tissue>
    </source>
</reference>
<evidence type="ECO:0000313" key="2">
    <source>
        <dbReference type="EMBL" id="MBX39821.1"/>
    </source>
</evidence>
<name>A0A2P2NBI5_RHIMU</name>